<dbReference type="SFLD" id="SFLDG01129">
    <property type="entry name" value="C1.5:_HAD__Beta-PGM__Phosphata"/>
    <property type="match status" value="1"/>
</dbReference>
<accession>A0ABW2A7I5</accession>
<dbReference type="NCBIfam" id="TIGR01493">
    <property type="entry name" value="HAD-SF-IA-v2"/>
    <property type="match status" value="1"/>
</dbReference>
<name>A0ABW2A7I5_9GAMM</name>
<gene>
    <name evidence="2" type="ORF">ACFQDL_27280</name>
</gene>
<dbReference type="EMBL" id="JBHSWE010000001">
    <property type="protein sequence ID" value="MFC6673380.1"/>
    <property type="molecule type" value="Genomic_DNA"/>
</dbReference>
<proteinExistence type="predicted"/>
<keyword evidence="3" id="KW-1185">Reference proteome</keyword>
<organism evidence="2 3">
    <name type="scientific">Marinobacterium aestuariivivens</name>
    <dbReference type="NCBI Taxonomy" id="1698799"/>
    <lineage>
        <taxon>Bacteria</taxon>
        <taxon>Pseudomonadati</taxon>
        <taxon>Pseudomonadota</taxon>
        <taxon>Gammaproteobacteria</taxon>
        <taxon>Oceanospirillales</taxon>
        <taxon>Oceanospirillaceae</taxon>
        <taxon>Marinobacterium</taxon>
    </lineage>
</organism>
<dbReference type="InterPro" id="IPR036412">
    <property type="entry name" value="HAD-like_sf"/>
</dbReference>
<dbReference type="InterPro" id="IPR006439">
    <property type="entry name" value="HAD-SF_hydro_IA"/>
</dbReference>
<dbReference type="InterPro" id="IPR023214">
    <property type="entry name" value="HAD_sf"/>
</dbReference>
<dbReference type="NCBIfam" id="TIGR01549">
    <property type="entry name" value="HAD-SF-IA-v1"/>
    <property type="match status" value="1"/>
</dbReference>
<dbReference type="SUPFAM" id="SSF56784">
    <property type="entry name" value="HAD-like"/>
    <property type="match status" value="1"/>
</dbReference>
<evidence type="ECO:0000313" key="3">
    <source>
        <dbReference type="Proteomes" id="UP001596422"/>
    </source>
</evidence>
<dbReference type="PRINTS" id="PR00413">
    <property type="entry name" value="HADHALOGNASE"/>
</dbReference>
<dbReference type="NCBIfam" id="TIGR01428">
    <property type="entry name" value="HAD_type_II"/>
    <property type="match status" value="1"/>
</dbReference>
<dbReference type="PANTHER" id="PTHR43316:SF9">
    <property type="entry name" value="ACID DEHALOGENASE, PUTATIVE (AFU_ORTHOLOGUE AFUA_6G14460)-RELATED"/>
    <property type="match status" value="1"/>
</dbReference>
<evidence type="ECO:0000256" key="1">
    <source>
        <dbReference type="ARBA" id="ARBA00022801"/>
    </source>
</evidence>
<dbReference type="Gene3D" id="1.10.150.750">
    <property type="match status" value="1"/>
</dbReference>
<sequence length="223" mass="25675">MNIFKPKYITFDCYGTMTNFEMAPSARKIFADRIAPEQMEAFVEDFRVFRLDEVLGDWKPFSEVVRNSVERTCRKWKLEFREEEAMQIYHAVPTWGPHPDVPEGLLKIAHEIPLVILSNADNDQIHHNVEKLGAPFAHVFTAEQARAYKPRLQAFEYMFDQLGCSPEECMHVSSSFRYDLMSASDLGYGARVFVNRNHEPNLVPHYATHEIKDFSGLAATVGL</sequence>
<dbReference type="SFLD" id="SFLDS00003">
    <property type="entry name" value="Haloacid_Dehalogenase"/>
    <property type="match status" value="1"/>
</dbReference>
<dbReference type="RefSeq" id="WP_379911742.1">
    <property type="nucleotide sequence ID" value="NZ_JBHSWE010000001.1"/>
</dbReference>
<dbReference type="InterPro" id="IPR006328">
    <property type="entry name" value="2-HAD"/>
</dbReference>
<comment type="caution">
    <text evidence="2">The sequence shown here is derived from an EMBL/GenBank/DDBJ whole genome shotgun (WGS) entry which is preliminary data.</text>
</comment>
<dbReference type="PANTHER" id="PTHR43316">
    <property type="entry name" value="HYDROLASE, HALOACID DELAHOGENASE-RELATED"/>
    <property type="match status" value="1"/>
</dbReference>
<dbReference type="InterPro" id="IPR051540">
    <property type="entry name" value="S-2-haloacid_dehalogenase"/>
</dbReference>
<keyword evidence="1" id="KW-0378">Hydrolase</keyword>
<dbReference type="Pfam" id="PF00702">
    <property type="entry name" value="Hydrolase"/>
    <property type="match status" value="1"/>
</dbReference>
<dbReference type="CDD" id="cd02588">
    <property type="entry name" value="HAD_L2-DEX"/>
    <property type="match status" value="1"/>
</dbReference>
<evidence type="ECO:0000313" key="2">
    <source>
        <dbReference type="EMBL" id="MFC6673380.1"/>
    </source>
</evidence>
<reference evidence="3" key="1">
    <citation type="journal article" date="2019" name="Int. J. Syst. Evol. Microbiol.">
        <title>The Global Catalogue of Microorganisms (GCM) 10K type strain sequencing project: providing services to taxonomists for standard genome sequencing and annotation.</title>
        <authorList>
            <consortium name="The Broad Institute Genomics Platform"/>
            <consortium name="The Broad Institute Genome Sequencing Center for Infectious Disease"/>
            <person name="Wu L."/>
            <person name="Ma J."/>
        </authorList>
    </citation>
    <scope>NUCLEOTIDE SEQUENCE [LARGE SCALE GENOMIC DNA]</scope>
    <source>
        <strain evidence="3">NBRC 111756</strain>
    </source>
</reference>
<dbReference type="Gene3D" id="3.40.50.1000">
    <property type="entry name" value="HAD superfamily/HAD-like"/>
    <property type="match status" value="1"/>
</dbReference>
<dbReference type="Proteomes" id="UP001596422">
    <property type="component" value="Unassembled WGS sequence"/>
</dbReference>
<protein>
    <submittedName>
        <fullName evidence="2">Haloacid dehalogenase type II</fullName>
    </submittedName>
</protein>